<organism evidence="1 2">
    <name type="scientific">Paraburkholderia bengalensis</name>
    <dbReference type="NCBI Taxonomy" id="2747562"/>
    <lineage>
        <taxon>Bacteria</taxon>
        <taxon>Pseudomonadati</taxon>
        <taxon>Pseudomonadota</taxon>
        <taxon>Betaproteobacteria</taxon>
        <taxon>Burkholderiales</taxon>
        <taxon>Burkholderiaceae</taxon>
        <taxon>Paraburkholderia</taxon>
    </lineage>
</organism>
<evidence type="ECO:0000313" key="1">
    <source>
        <dbReference type="EMBL" id="MEI6002498.1"/>
    </source>
</evidence>
<dbReference type="InterPro" id="IPR021769">
    <property type="entry name" value="DUF3331"/>
</dbReference>
<accession>A0ABU8J4P4</accession>
<protein>
    <submittedName>
        <fullName evidence="1">DUF3331 domain-containing protein</fullName>
    </submittedName>
</protein>
<comment type="caution">
    <text evidence="1">The sequence shown here is derived from an EMBL/GenBank/DDBJ whole genome shotgun (WGS) entry which is preliminary data.</text>
</comment>
<evidence type="ECO:0000313" key="2">
    <source>
        <dbReference type="Proteomes" id="UP001386437"/>
    </source>
</evidence>
<reference evidence="1 2" key="1">
    <citation type="journal article" date="2022" name="Arch. Microbiol.">
        <title>Paraburkholderia bengalensis sp. nov. isolated from roots of Oryza sativa, IR64.</title>
        <authorList>
            <person name="Nag P."/>
            <person name="Mondal N."/>
            <person name="Sarkar J."/>
            <person name="Das S."/>
        </authorList>
    </citation>
    <scope>NUCLEOTIDE SEQUENCE [LARGE SCALE GENOMIC DNA]</scope>
    <source>
        <strain evidence="1 2">IR64_4_BI</strain>
    </source>
</reference>
<dbReference type="RefSeq" id="WP_336602120.1">
    <property type="nucleotide sequence ID" value="NZ_JACFYJ010000115.1"/>
</dbReference>
<dbReference type="Proteomes" id="UP001386437">
    <property type="component" value="Unassembled WGS sequence"/>
</dbReference>
<keyword evidence="2" id="KW-1185">Reference proteome</keyword>
<dbReference type="Pfam" id="PF11811">
    <property type="entry name" value="DUF3331"/>
    <property type="match status" value="1"/>
</dbReference>
<name>A0ABU8J4P4_9BURK</name>
<proteinExistence type="predicted"/>
<gene>
    <name evidence="1" type="ORF">H3V53_36910</name>
</gene>
<dbReference type="EMBL" id="JACFYJ010000115">
    <property type="protein sequence ID" value="MEI6002498.1"/>
    <property type="molecule type" value="Genomic_DNA"/>
</dbReference>
<sequence>MTLSILEKLSASTISIRWSDPCLGHYESQIWGIGLSRADATCALSGQPIRRGDSIFRPRAYGSHVPINSNRMILASVVAGFFHDSSR</sequence>